<dbReference type="InterPro" id="IPR015915">
    <property type="entry name" value="Kelch-typ_b-propeller"/>
</dbReference>
<accession>A0A0C2BK50</accession>
<dbReference type="PANTHER" id="PTHR46344">
    <property type="entry name" value="OS02G0202900 PROTEIN"/>
    <property type="match status" value="1"/>
</dbReference>
<proteinExistence type="predicted"/>
<dbReference type="OrthoDB" id="5857284at2759"/>
<sequence length="80" mass="8937">MGGKNELFGLRSVERFSPKNGRWEDIPDMVTSRLSFGACAMKNKIFVCGGWSGTNCMRDVECFDPRTMTWSSLPPMPVAT</sequence>
<evidence type="ECO:0000313" key="4">
    <source>
        <dbReference type="Proteomes" id="UP000054047"/>
    </source>
</evidence>
<reference evidence="3 4" key="1">
    <citation type="submission" date="2013-12" db="EMBL/GenBank/DDBJ databases">
        <title>Draft genome of the parsitic nematode Ancylostoma duodenale.</title>
        <authorList>
            <person name="Mitreva M."/>
        </authorList>
    </citation>
    <scope>NUCLEOTIDE SEQUENCE [LARGE SCALE GENOMIC DNA]</scope>
    <source>
        <strain evidence="3 4">Zhejiang</strain>
    </source>
</reference>
<protein>
    <submittedName>
        <fullName evidence="3">Kelch repeat protein</fullName>
    </submittedName>
</protein>
<dbReference type="SMART" id="SM00612">
    <property type="entry name" value="Kelch"/>
    <property type="match status" value="2"/>
</dbReference>
<dbReference type="Gene3D" id="2.120.10.80">
    <property type="entry name" value="Kelch-type beta propeller"/>
    <property type="match status" value="1"/>
</dbReference>
<feature type="non-terminal residue" evidence="3">
    <location>
        <position position="1"/>
    </location>
</feature>
<evidence type="ECO:0000256" key="2">
    <source>
        <dbReference type="ARBA" id="ARBA00022737"/>
    </source>
</evidence>
<name>A0A0C2BK50_9BILA</name>
<dbReference type="EMBL" id="KN779899">
    <property type="protein sequence ID" value="KIH44153.1"/>
    <property type="molecule type" value="Genomic_DNA"/>
</dbReference>
<dbReference type="Pfam" id="PF01344">
    <property type="entry name" value="Kelch_1"/>
    <property type="match status" value="2"/>
</dbReference>
<feature type="non-terminal residue" evidence="3">
    <location>
        <position position="80"/>
    </location>
</feature>
<keyword evidence="1" id="KW-0880">Kelch repeat</keyword>
<dbReference type="Proteomes" id="UP000054047">
    <property type="component" value="Unassembled WGS sequence"/>
</dbReference>
<dbReference type="SUPFAM" id="SSF117281">
    <property type="entry name" value="Kelch motif"/>
    <property type="match status" value="1"/>
</dbReference>
<evidence type="ECO:0000256" key="1">
    <source>
        <dbReference type="ARBA" id="ARBA00022441"/>
    </source>
</evidence>
<dbReference type="PANTHER" id="PTHR46344:SF27">
    <property type="entry name" value="KELCH REPEAT SUPERFAMILY PROTEIN"/>
    <property type="match status" value="1"/>
</dbReference>
<evidence type="ECO:0000313" key="3">
    <source>
        <dbReference type="EMBL" id="KIH44153.1"/>
    </source>
</evidence>
<organism evidence="3 4">
    <name type="scientific">Ancylostoma duodenale</name>
    <dbReference type="NCBI Taxonomy" id="51022"/>
    <lineage>
        <taxon>Eukaryota</taxon>
        <taxon>Metazoa</taxon>
        <taxon>Ecdysozoa</taxon>
        <taxon>Nematoda</taxon>
        <taxon>Chromadorea</taxon>
        <taxon>Rhabditida</taxon>
        <taxon>Rhabditina</taxon>
        <taxon>Rhabditomorpha</taxon>
        <taxon>Strongyloidea</taxon>
        <taxon>Ancylostomatidae</taxon>
        <taxon>Ancylostomatinae</taxon>
        <taxon>Ancylostoma</taxon>
    </lineage>
</organism>
<dbReference type="AlphaFoldDB" id="A0A0C2BK50"/>
<keyword evidence="4" id="KW-1185">Reference proteome</keyword>
<dbReference type="InterPro" id="IPR006652">
    <property type="entry name" value="Kelch_1"/>
</dbReference>
<gene>
    <name evidence="3" type="ORF">ANCDUO_25831</name>
</gene>
<keyword evidence="2" id="KW-0677">Repeat</keyword>